<dbReference type="EMBL" id="CP016503">
    <property type="protein sequence ID" value="ANV97961.1"/>
    <property type="molecule type" value="Genomic_DNA"/>
</dbReference>
<reference evidence="3" key="1">
    <citation type="submission" date="2016-07" db="EMBL/GenBank/DDBJ databases">
        <authorList>
            <person name="Florea S."/>
            <person name="Webb J.S."/>
            <person name="Jaromczyk J."/>
            <person name="Schardl C.L."/>
        </authorList>
    </citation>
    <scope>NUCLEOTIDE SEQUENCE [LARGE SCALE GENOMIC DNA]</scope>
    <source>
        <strain evidence="3">MIT 01-6242</strain>
    </source>
</reference>
<feature type="signal peptide" evidence="1">
    <location>
        <begin position="1"/>
        <end position="21"/>
    </location>
</feature>
<dbReference type="RefSeq" id="WP_066339911.1">
    <property type="nucleotide sequence ID" value="NZ_CP016503.1"/>
</dbReference>
<sequence length="202" mass="21818">MKKQWLVALLMSGFLASVASAINLGFFVISPELGGSVGYKKGDLIVTQNGHKASIADKDHLAYGGYARLWLGIGGLMIAPQVTYEELQNRFNDIEAIDYKVKFGNLQYGGVIGYQIPLINLTPYIGASYSHFTRGYGGDSSLKDTWAVNFGAKLDVPLIPFLTLGINGSWQKTGIHFPGGNDNGHSLDLELLTTSLTLGLAF</sequence>
<evidence type="ECO:0000313" key="2">
    <source>
        <dbReference type="EMBL" id="ANV97961.1"/>
    </source>
</evidence>
<dbReference type="AlphaFoldDB" id="A0A1B1U5F5"/>
<feature type="chain" id="PRO_5008530189" description="Outer membrane protein beta-barrel domain-containing protein" evidence="1">
    <location>
        <begin position="22"/>
        <end position="202"/>
    </location>
</feature>
<proteinExistence type="predicted"/>
<gene>
    <name evidence="2" type="ORF">BBW65_03725</name>
</gene>
<dbReference type="KEGG" id="het:BBW65_03725"/>
<keyword evidence="1" id="KW-0732">Signal</keyword>
<accession>A0A1B1U5F5</accession>
<dbReference type="Proteomes" id="UP000092884">
    <property type="component" value="Chromosome"/>
</dbReference>
<evidence type="ECO:0000313" key="3">
    <source>
        <dbReference type="Proteomes" id="UP000092884"/>
    </source>
</evidence>
<dbReference type="OrthoDB" id="5328544at2"/>
<name>A0A1B1U5F5_9HELI</name>
<dbReference type="STRING" id="222136.BBW65_03725"/>
<evidence type="ECO:0000256" key="1">
    <source>
        <dbReference type="SAM" id="SignalP"/>
    </source>
</evidence>
<organism evidence="2 3">
    <name type="scientific">Helicobacter enhydrae</name>
    <dbReference type="NCBI Taxonomy" id="222136"/>
    <lineage>
        <taxon>Bacteria</taxon>
        <taxon>Pseudomonadati</taxon>
        <taxon>Campylobacterota</taxon>
        <taxon>Epsilonproteobacteria</taxon>
        <taxon>Campylobacterales</taxon>
        <taxon>Helicobacteraceae</taxon>
        <taxon>Helicobacter</taxon>
    </lineage>
</organism>
<evidence type="ECO:0008006" key="4">
    <source>
        <dbReference type="Google" id="ProtNLM"/>
    </source>
</evidence>
<protein>
    <recommendedName>
        <fullName evidence="4">Outer membrane protein beta-barrel domain-containing protein</fullName>
    </recommendedName>
</protein>
<keyword evidence="3" id="KW-1185">Reference proteome</keyword>